<dbReference type="EMBL" id="JAODUP010000141">
    <property type="protein sequence ID" value="KAK2160029.1"/>
    <property type="molecule type" value="Genomic_DNA"/>
</dbReference>
<feature type="compositionally biased region" description="Polar residues" evidence="1">
    <location>
        <begin position="54"/>
        <end position="74"/>
    </location>
</feature>
<evidence type="ECO:0000313" key="2">
    <source>
        <dbReference type="EMBL" id="KAK2160029.1"/>
    </source>
</evidence>
<sequence length="173" mass="18678">MTQSNRPPNNEPGMTQSNRPPNNEPGVTQSNRPPGGGLGVIQSNRPPGGGLGVIQSNRTSSSSHGNIFSNVQQGNGFGKWSLKRRKRGIRRPPLTSIGDTTYCVTVTPEGNWTIETCHGIKLFVCQRDLGNVHQCAISGKNGAVHHGGNYNQIDFTSSRRHGLEVLRGSRQVV</sequence>
<protein>
    <submittedName>
        <fullName evidence="2">Uncharacterized protein</fullName>
    </submittedName>
</protein>
<organism evidence="2 3">
    <name type="scientific">Paralvinella palmiformis</name>
    <dbReference type="NCBI Taxonomy" id="53620"/>
    <lineage>
        <taxon>Eukaryota</taxon>
        <taxon>Metazoa</taxon>
        <taxon>Spiralia</taxon>
        <taxon>Lophotrochozoa</taxon>
        <taxon>Annelida</taxon>
        <taxon>Polychaeta</taxon>
        <taxon>Sedentaria</taxon>
        <taxon>Canalipalpata</taxon>
        <taxon>Terebellida</taxon>
        <taxon>Terebelliformia</taxon>
        <taxon>Alvinellidae</taxon>
        <taxon>Paralvinella</taxon>
    </lineage>
</organism>
<feature type="region of interest" description="Disordered" evidence="1">
    <location>
        <begin position="1"/>
        <end position="84"/>
    </location>
</feature>
<gene>
    <name evidence="2" type="ORF">LSH36_141g00034</name>
</gene>
<evidence type="ECO:0000256" key="1">
    <source>
        <dbReference type="SAM" id="MobiDB-lite"/>
    </source>
</evidence>
<name>A0AAD9NAG3_9ANNE</name>
<dbReference type="Proteomes" id="UP001208570">
    <property type="component" value="Unassembled WGS sequence"/>
</dbReference>
<comment type="caution">
    <text evidence="2">The sequence shown here is derived from an EMBL/GenBank/DDBJ whole genome shotgun (WGS) entry which is preliminary data.</text>
</comment>
<feature type="compositionally biased region" description="Polar residues" evidence="1">
    <location>
        <begin position="1"/>
        <end position="32"/>
    </location>
</feature>
<dbReference type="AlphaFoldDB" id="A0AAD9NAG3"/>
<proteinExistence type="predicted"/>
<reference evidence="2" key="1">
    <citation type="journal article" date="2023" name="Mol. Biol. Evol.">
        <title>Third-Generation Sequencing Reveals the Adaptive Role of the Epigenome in Three Deep-Sea Polychaetes.</title>
        <authorList>
            <person name="Perez M."/>
            <person name="Aroh O."/>
            <person name="Sun Y."/>
            <person name="Lan Y."/>
            <person name="Juniper S.K."/>
            <person name="Young C.R."/>
            <person name="Angers B."/>
            <person name="Qian P.Y."/>
        </authorList>
    </citation>
    <scope>NUCLEOTIDE SEQUENCE</scope>
    <source>
        <strain evidence="2">P08H-3</strain>
    </source>
</reference>
<evidence type="ECO:0000313" key="3">
    <source>
        <dbReference type="Proteomes" id="UP001208570"/>
    </source>
</evidence>
<keyword evidence="3" id="KW-1185">Reference proteome</keyword>
<accession>A0AAD9NAG3</accession>